<dbReference type="InterPro" id="IPR057326">
    <property type="entry name" value="KR_dom"/>
</dbReference>
<dbReference type="GO" id="GO:0016491">
    <property type="term" value="F:oxidoreductase activity"/>
    <property type="evidence" value="ECO:0007669"/>
    <property type="project" value="UniProtKB-KW"/>
</dbReference>
<dbReference type="PRINTS" id="PR00081">
    <property type="entry name" value="GDHRDH"/>
</dbReference>
<dbReference type="Gene3D" id="3.40.50.720">
    <property type="entry name" value="NAD(P)-binding Rossmann-like Domain"/>
    <property type="match status" value="1"/>
</dbReference>
<evidence type="ECO:0000256" key="2">
    <source>
        <dbReference type="ARBA" id="ARBA00023002"/>
    </source>
</evidence>
<evidence type="ECO:0000313" key="6">
    <source>
        <dbReference type="Proteomes" id="UP000033774"/>
    </source>
</evidence>
<evidence type="ECO:0000259" key="4">
    <source>
        <dbReference type="SMART" id="SM00822"/>
    </source>
</evidence>
<accession>A0A0F3IUM9</accession>
<dbReference type="SMART" id="SM00822">
    <property type="entry name" value="PKS_KR"/>
    <property type="match status" value="1"/>
</dbReference>
<keyword evidence="2" id="KW-0560">Oxidoreductase</keyword>
<keyword evidence="6" id="KW-1185">Reference proteome</keyword>
<comment type="caution">
    <text evidence="5">The sequence shown here is derived from an EMBL/GenBank/DDBJ whole genome shotgun (WGS) entry which is preliminary data.</text>
</comment>
<feature type="domain" description="Ketoreductase" evidence="4">
    <location>
        <begin position="4"/>
        <end position="211"/>
    </location>
</feature>
<evidence type="ECO:0000256" key="1">
    <source>
        <dbReference type="ARBA" id="ARBA00006484"/>
    </source>
</evidence>
<protein>
    <recommendedName>
        <fullName evidence="4">Ketoreductase domain-containing protein</fullName>
    </recommendedName>
</protein>
<dbReference type="SUPFAM" id="SSF51735">
    <property type="entry name" value="NAD(P)-binding Rossmann-fold domains"/>
    <property type="match status" value="1"/>
</dbReference>
<dbReference type="AlphaFoldDB" id="A0A0F3IUM9"/>
<proteinExistence type="inferred from homology"/>
<organism evidence="5 6">
    <name type="scientific">Elstera litoralis</name>
    <dbReference type="NCBI Taxonomy" id="552518"/>
    <lineage>
        <taxon>Bacteria</taxon>
        <taxon>Pseudomonadati</taxon>
        <taxon>Pseudomonadota</taxon>
        <taxon>Alphaproteobacteria</taxon>
        <taxon>Rhodospirillales</taxon>
        <taxon>Rhodospirillaceae</taxon>
        <taxon>Elstera</taxon>
    </lineage>
</organism>
<dbReference type="OrthoDB" id="9779623at2"/>
<evidence type="ECO:0000256" key="3">
    <source>
        <dbReference type="RuleBase" id="RU000363"/>
    </source>
</evidence>
<dbReference type="Pfam" id="PF00106">
    <property type="entry name" value="adh_short"/>
    <property type="match status" value="1"/>
</dbReference>
<reference evidence="5 6" key="1">
    <citation type="submission" date="2015-03" db="EMBL/GenBank/DDBJ databases">
        <title>Draft genome sequence of Elstera litoralis.</title>
        <authorList>
            <person name="Rahalkar M.C."/>
            <person name="Dhakephalkar P.K."/>
            <person name="Pore S.D."/>
            <person name="Arora P."/>
            <person name="Kapse N.G."/>
            <person name="Pandit P.S."/>
        </authorList>
    </citation>
    <scope>NUCLEOTIDE SEQUENCE [LARGE SCALE GENOMIC DNA]</scope>
    <source>
        <strain evidence="5 6">Dia-1</strain>
    </source>
</reference>
<comment type="similarity">
    <text evidence="1 3">Belongs to the short-chain dehydrogenases/reductases (SDR) family.</text>
</comment>
<dbReference type="PANTHER" id="PTHR43669:SF3">
    <property type="entry name" value="ALCOHOL DEHYDROGENASE, PUTATIVE (AFU_ORTHOLOGUE AFUA_3G03445)-RELATED"/>
    <property type="match status" value="1"/>
</dbReference>
<dbReference type="FunFam" id="3.40.50.720:FF:000084">
    <property type="entry name" value="Short-chain dehydrogenase reductase"/>
    <property type="match status" value="1"/>
</dbReference>
<name>A0A0F3IUM9_9PROT</name>
<dbReference type="InterPro" id="IPR020904">
    <property type="entry name" value="Sc_DH/Rdtase_CS"/>
</dbReference>
<dbReference type="PROSITE" id="PS00061">
    <property type="entry name" value="ADH_SHORT"/>
    <property type="match status" value="1"/>
</dbReference>
<dbReference type="Proteomes" id="UP000033774">
    <property type="component" value="Unassembled WGS sequence"/>
</dbReference>
<evidence type="ECO:0000313" key="5">
    <source>
        <dbReference type="EMBL" id="KJV10450.1"/>
    </source>
</evidence>
<gene>
    <name evidence="5" type="ORF">VZ95_04765</name>
</gene>
<dbReference type="InterPro" id="IPR002347">
    <property type="entry name" value="SDR_fam"/>
</dbReference>
<sequence>MSSPVVLITGAGRGIGAACAKVFAAQGAKVGVLARRKADADAVVATLPEGAALALACDVRDRAGLREQIEALEDAFGPLTALVNNAAIIGPLEPFHDADPDAWAETIDVNLSAAAWVAQAVVPGFLAQGGGTIINISSGAAHKPIAGWSAYCVSKAGLAMLTYALHLEYAEAGIRVFGVAPGVVDTGMQVAIRASNHTPERLRDRSGLAQPEAPAQLIAALLSTKADGFRGQEIDVRDENLQKIILVLAPYIKSTG</sequence>
<dbReference type="CDD" id="cd05233">
    <property type="entry name" value="SDR_c"/>
    <property type="match status" value="1"/>
</dbReference>
<dbReference type="EMBL" id="LAJY01000094">
    <property type="protein sequence ID" value="KJV10450.1"/>
    <property type="molecule type" value="Genomic_DNA"/>
</dbReference>
<dbReference type="InterPro" id="IPR036291">
    <property type="entry name" value="NAD(P)-bd_dom_sf"/>
</dbReference>
<dbReference type="PANTHER" id="PTHR43669">
    <property type="entry name" value="5-KETO-D-GLUCONATE 5-REDUCTASE"/>
    <property type="match status" value="1"/>
</dbReference>
<dbReference type="RefSeq" id="WP_045774858.1">
    <property type="nucleotide sequence ID" value="NZ_LAJY01000094.1"/>
</dbReference>
<dbReference type="PRINTS" id="PR00080">
    <property type="entry name" value="SDRFAMILY"/>
</dbReference>